<evidence type="ECO:0000313" key="2">
    <source>
        <dbReference type="Proteomes" id="UP000268696"/>
    </source>
</evidence>
<dbReference type="RefSeq" id="WP_124377912.1">
    <property type="nucleotide sequence ID" value="NZ_CP027754.1"/>
</dbReference>
<dbReference type="EMBL" id="CP027754">
    <property type="protein sequence ID" value="AZE55297.1"/>
    <property type="molecule type" value="Genomic_DNA"/>
</dbReference>
<sequence>MPKFSVLPLLFFPMITWGDCTEHLQAWAATLHPELTLDSERAVCKVNPGNSSQVLAALPFAVNVTEDGDGDYGLDVLVADAASGKVIAHTYQGAAIESDAIRFNSLRLDTARYQLAPGIRAFGVRVSYDGSSRVNPYSSETLSLYLHDDSQLRQIMSSLEVSFSGGEWDGMCAGDFNQTERTLAVGKSVPAGFAGLRITEKSSARHSAVKGDGCEETQGNSSTETFVLNYDGSRYVVPKGLSF</sequence>
<accession>A0A3G7U7H5</accession>
<reference evidence="1 2" key="1">
    <citation type="submission" date="2018-03" db="EMBL/GenBank/DDBJ databases">
        <title>Diversity of phytobeneficial traits revealed by whole-genome analysis of worldwide-isolated phenazine-producing Pseudomonas spp.</title>
        <authorList>
            <person name="Biessy A."/>
            <person name="Novinscak A."/>
            <person name="Blom J."/>
            <person name="Leger G."/>
            <person name="Thomashow L.S."/>
            <person name="Cazorla F.M."/>
            <person name="Josic D."/>
            <person name="Filion M."/>
        </authorList>
    </citation>
    <scope>NUCLEOTIDE SEQUENCE [LARGE SCALE GENOMIC DNA]</scope>
    <source>
        <strain evidence="1 2">30B</strain>
    </source>
</reference>
<organism evidence="1 2">
    <name type="scientific">Pseudomonas synxantha</name>
    <dbReference type="NCBI Taxonomy" id="47883"/>
    <lineage>
        <taxon>Bacteria</taxon>
        <taxon>Pseudomonadati</taxon>
        <taxon>Pseudomonadota</taxon>
        <taxon>Gammaproteobacteria</taxon>
        <taxon>Pseudomonadales</taxon>
        <taxon>Pseudomonadaceae</taxon>
        <taxon>Pseudomonas</taxon>
    </lineage>
</organism>
<protein>
    <submittedName>
        <fullName evidence="1">ABC-type multidrug transport system, ATPase-permease component</fullName>
    </submittedName>
</protein>
<dbReference type="Proteomes" id="UP000268696">
    <property type="component" value="Chromosome"/>
</dbReference>
<evidence type="ECO:0000313" key="1">
    <source>
        <dbReference type="EMBL" id="AZE55297.1"/>
    </source>
</evidence>
<dbReference type="AlphaFoldDB" id="A0A3G7U7H5"/>
<gene>
    <name evidence="1" type="ORF">C4K03_3142</name>
</gene>
<proteinExistence type="predicted"/>
<name>A0A3G7U7H5_9PSED</name>